<evidence type="ECO:0000313" key="1">
    <source>
        <dbReference type="EMBL" id="KOO06335.1"/>
    </source>
</evidence>
<dbReference type="Proteomes" id="UP000037530">
    <property type="component" value="Unassembled WGS sequence"/>
</dbReference>
<organism evidence="1 2">
    <name type="scientific">Vibrio hepatarius</name>
    <dbReference type="NCBI Taxonomy" id="171383"/>
    <lineage>
        <taxon>Bacteria</taxon>
        <taxon>Pseudomonadati</taxon>
        <taxon>Pseudomonadota</taxon>
        <taxon>Gammaproteobacteria</taxon>
        <taxon>Vibrionales</taxon>
        <taxon>Vibrionaceae</taxon>
        <taxon>Vibrio</taxon>
        <taxon>Vibrio oreintalis group</taxon>
    </lineage>
</organism>
<protein>
    <submittedName>
        <fullName evidence="1">Uncharacterized protein</fullName>
    </submittedName>
</protein>
<dbReference type="EMBL" id="LHPI01000019">
    <property type="protein sequence ID" value="KOO06335.1"/>
    <property type="molecule type" value="Genomic_DNA"/>
</dbReference>
<proteinExistence type="predicted"/>
<sequence>MGQKTHPKDEKIVQLLQQQGLIKSEVKTRLKSEVYRLHADEVVKINNYAEHFGLNAKQKLIDEILDLRRETMLSRLTQAQVHSL</sequence>
<reference evidence="2" key="1">
    <citation type="submission" date="2015-08" db="EMBL/GenBank/DDBJ databases">
        <title>Vibrio galatheae sp. nov., a novel member of the Vibrionaceae family isolated from the Solomon Islands.</title>
        <authorList>
            <person name="Giubergia S."/>
            <person name="Machado H."/>
            <person name="Mateiu R.V."/>
            <person name="Gram L."/>
        </authorList>
    </citation>
    <scope>NUCLEOTIDE SEQUENCE [LARGE SCALE GENOMIC DNA]</scope>
    <source>
        <strain evidence="2">DSM 19134</strain>
    </source>
</reference>
<dbReference type="RefSeq" id="WP_053410409.1">
    <property type="nucleotide sequence ID" value="NZ_LHPI01000019.1"/>
</dbReference>
<dbReference type="AlphaFoldDB" id="A0A0M0HW81"/>
<comment type="caution">
    <text evidence="1">The sequence shown here is derived from an EMBL/GenBank/DDBJ whole genome shotgun (WGS) entry which is preliminary data.</text>
</comment>
<dbReference type="OrthoDB" id="5903399at2"/>
<accession>A0A0M0HW81</accession>
<dbReference type="PATRIC" id="fig|171383.3.peg.3618"/>
<evidence type="ECO:0000313" key="2">
    <source>
        <dbReference type="Proteomes" id="UP000037530"/>
    </source>
</evidence>
<gene>
    <name evidence="1" type="ORF">AKJ31_17720</name>
</gene>
<name>A0A0M0HW81_9VIBR</name>
<keyword evidence="2" id="KW-1185">Reference proteome</keyword>